<dbReference type="GO" id="GO:0004497">
    <property type="term" value="F:monooxygenase activity"/>
    <property type="evidence" value="ECO:0007669"/>
    <property type="project" value="UniProtKB-KW"/>
</dbReference>
<comment type="caution">
    <text evidence="1">The sequence shown here is derived from an EMBL/GenBank/DDBJ whole genome shotgun (WGS) entry which is preliminary data.</text>
</comment>
<dbReference type="RefSeq" id="WP_101788787.1">
    <property type="nucleotide sequence ID" value="NZ_JBITMB010000007.1"/>
</dbReference>
<reference evidence="1 2" key="1">
    <citation type="submission" date="2024-10" db="EMBL/GenBank/DDBJ databases">
        <title>The Natural Products Discovery Center: Release of the First 8490 Sequenced Strains for Exploring Actinobacteria Biosynthetic Diversity.</title>
        <authorList>
            <person name="Kalkreuter E."/>
            <person name="Kautsar S.A."/>
            <person name="Yang D."/>
            <person name="Bader C.D."/>
            <person name="Teijaro C.N."/>
            <person name="Fluegel L."/>
            <person name="Davis C.M."/>
            <person name="Simpson J.R."/>
            <person name="Lauterbach L."/>
            <person name="Steele A.D."/>
            <person name="Gui C."/>
            <person name="Meng S."/>
            <person name="Li G."/>
            <person name="Viehrig K."/>
            <person name="Ye F."/>
            <person name="Su P."/>
            <person name="Kiefer A.F."/>
            <person name="Nichols A."/>
            <person name="Cepeda A.J."/>
            <person name="Yan W."/>
            <person name="Fan B."/>
            <person name="Jiang Y."/>
            <person name="Adhikari A."/>
            <person name="Zheng C.-J."/>
            <person name="Schuster L."/>
            <person name="Cowan T.M."/>
            <person name="Smanski M.J."/>
            <person name="Chevrette M.G."/>
            <person name="De Carvalho L.P.S."/>
            <person name="Shen B."/>
        </authorList>
    </citation>
    <scope>NUCLEOTIDE SEQUENCE [LARGE SCALE GENOMIC DNA]</scope>
    <source>
        <strain evidence="1 2">NPDC049503</strain>
    </source>
</reference>
<dbReference type="Proteomes" id="UP001612928">
    <property type="component" value="Unassembled WGS sequence"/>
</dbReference>
<name>A0ABW8ABK4_9ACTN</name>
<protein>
    <submittedName>
        <fullName evidence="1">Antibiotic biosynthesis monooxygenase</fullName>
    </submittedName>
</protein>
<sequence>MIVRTWRGWTRPADAAAYEDYLMRTGFAEYTATPGNQGAYFTRREAGERTEFFLITFWESWDAVRAFAGEDPGRAVFYPEDDSFLVDREVTVDHYEVFAST</sequence>
<dbReference type="SUPFAM" id="SSF54909">
    <property type="entry name" value="Dimeric alpha+beta barrel"/>
    <property type="match status" value="1"/>
</dbReference>
<keyword evidence="1" id="KW-0503">Monooxygenase</keyword>
<evidence type="ECO:0000313" key="2">
    <source>
        <dbReference type="Proteomes" id="UP001612928"/>
    </source>
</evidence>
<proteinExistence type="predicted"/>
<dbReference type="InterPro" id="IPR011008">
    <property type="entry name" value="Dimeric_a/b-barrel"/>
</dbReference>
<keyword evidence="2" id="KW-1185">Reference proteome</keyword>
<organism evidence="1 2">
    <name type="scientific">Nonomuraea indica</name>
    <dbReference type="NCBI Taxonomy" id="1581193"/>
    <lineage>
        <taxon>Bacteria</taxon>
        <taxon>Bacillati</taxon>
        <taxon>Actinomycetota</taxon>
        <taxon>Actinomycetes</taxon>
        <taxon>Streptosporangiales</taxon>
        <taxon>Streptosporangiaceae</taxon>
        <taxon>Nonomuraea</taxon>
    </lineage>
</organism>
<keyword evidence="1" id="KW-0560">Oxidoreductase</keyword>
<evidence type="ECO:0000313" key="1">
    <source>
        <dbReference type="EMBL" id="MFI7444023.1"/>
    </source>
</evidence>
<gene>
    <name evidence="1" type="ORF">ACIBP5_28975</name>
</gene>
<accession>A0ABW8ABK4</accession>
<dbReference type="EMBL" id="JBITMB010000007">
    <property type="protein sequence ID" value="MFI7444023.1"/>
    <property type="molecule type" value="Genomic_DNA"/>
</dbReference>